<dbReference type="EMBL" id="LJBN01000179">
    <property type="protein sequence ID" value="OOQ84509.1"/>
    <property type="molecule type" value="Genomic_DNA"/>
</dbReference>
<proteinExistence type="predicted"/>
<feature type="compositionally biased region" description="Polar residues" evidence="1">
    <location>
        <begin position="26"/>
        <end position="38"/>
    </location>
</feature>
<accession>A0A1S9RG43</accession>
<gene>
    <name evidence="2" type="ORF">PEBR_29805</name>
</gene>
<feature type="compositionally biased region" description="Low complexity" evidence="1">
    <location>
        <begin position="1"/>
        <end position="19"/>
    </location>
</feature>
<feature type="region of interest" description="Disordered" evidence="1">
    <location>
        <begin position="1"/>
        <end position="54"/>
    </location>
</feature>
<dbReference type="Proteomes" id="UP000190744">
    <property type="component" value="Unassembled WGS sequence"/>
</dbReference>
<comment type="caution">
    <text evidence="2">The sequence shown here is derived from an EMBL/GenBank/DDBJ whole genome shotgun (WGS) entry which is preliminary data.</text>
</comment>
<name>A0A1S9RG43_PENBI</name>
<evidence type="ECO:0000313" key="2">
    <source>
        <dbReference type="EMBL" id="OOQ84509.1"/>
    </source>
</evidence>
<sequence length="204" mass="22570">MLTSSSATNSSYSSSVASSDPHLPYQNPQPMSTLSLGSQHPRRTPMSVKYPRFYSSPLDDGLETPLQIYGYEQRAPSIYEKPRLFRRVSHALDDIKEDFSLNVDPTRSAANKIKRRSTLLLEANFGTTPRPETADGPMPMRSRPMSIFSVSTPQRGLSRRLSRRLSIFSTRSKTATVSNSASISSPNLIGSSTQYANGSQTTFI</sequence>
<evidence type="ECO:0000313" key="3">
    <source>
        <dbReference type="Proteomes" id="UP000190744"/>
    </source>
</evidence>
<protein>
    <submittedName>
        <fullName evidence="2">Uncharacterized protein</fullName>
    </submittedName>
</protein>
<organism evidence="2 3">
    <name type="scientific">Penicillium brasilianum</name>
    <dbReference type="NCBI Taxonomy" id="104259"/>
    <lineage>
        <taxon>Eukaryota</taxon>
        <taxon>Fungi</taxon>
        <taxon>Dikarya</taxon>
        <taxon>Ascomycota</taxon>
        <taxon>Pezizomycotina</taxon>
        <taxon>Eurotiomycetes</taxon>
        <taxon>Eurotiomycetidae</taxon>
        <taxon>Eurotiales</taxon>
        <taxon>Aspergillaceae</taxon>
        <taxon>Penicillium</taxon>
    </lineage>
</organism>
<reference evidence="3" key="1">
    <citation type="submission" date="2015-09" db="EMBL/GenBank/DDBJ databases">
        <authorList>
            <person name="Fill T.P."/>
            <person name="Baretta J.F."/>
            <person name="de Almeida L.G."/>
            <person name="Rocha M."/>
            <person name="de Souza D.H."/>
            <person name="Malavazi I."/>
            <person name="Cerdeira L.T."/>
            <person name="Hong H."/>
            <person name="Samborskyy M."/>
            <person name="de Vasconcelos A.T."/>
            <person name="Leadlay P."/>
            <person name="Rodrigues-Filho E."/>
        </authorList>
    </citation>
    <scope>NUCLEOTIDE SEQUENCE [LARGE SCALE GENOMIC DNA]</scope>
    <source>
        <strain evidence="3">LaBioMMi 136</strain>
    </source>
</reference>
<evidence type="ECO:0000256" key="1">
    <source>
        <dbReference type="SAM" id="MobiDB-lite"/>
    </source>
</evidence>
<dbReference type="AlphaFoldDB" id="A0A1S9RG43"/>